<dbReference type="InterPro" id="IPR027815">
    <property type="entry name" value="CSC1/OSCA1-like_cyt"/>
</dbReference>
<dbReference type="GO" id="GO:0005886">
    <property type="term" value="C:plasma membrane"/>
    <property type="evidence" value="ECO:0007669"/>
    <property type="project" value="TreeGrafter"/>
</dbReference>
<organism evidence="12 13">
    <name type="scientific">Rotaria socialis</name>
    <dbReference type="NCBI Taxonomy" id="392032"/>
    <lineage>
        <taxon>Eukaryota</taxon>
        <taxon>Metazoa</taxon>
        <taxon>Spiralia</taxon>
        <taxon>Gnathifera</taxon>
        <taxon>Rotifera</taxon>
        <taxon>Eurotatoria</taxon>
        <taxon>Bdelloidea</taxon>
        <taxon>Philodinida</taxon>
        <taxon>Philodinidae</taxon>
        <taxon>Rotaria</taxon>
    </lineage>
</organism>
<feature type="domain" description="CSC1/OSCA1-like cytosolic" evidence="11">
    <location>
        <begin position="230"/>
        <end position="407"/>
    </location>
</feature>
<evidence type="ECO:0000259" key="11">
    <source>
        <dbReference type="Pfam" id="PF14703"/>
    </source>
</evidence>
<dbReference type="Pfam" id="PF14703">
    <property type="entry name" value="PHM7_cyt"/>
    <property type="match status" value="1"/>
</dbReference>
<feature type="transmembrane region" description="Helical" evidence="8">
    <location>
        <begin position="53"/>
        <end position="70"/>
    </location>
</feature>
<gene>
    <name evidence="12" type="ORF">FME351_LOCUS15681</name>
</gene>
<feature type="domain" description="CSC1/OSCA1-like N-terminal transmembrane" evidence="10">
    <location>
        <begin position="52"/>
        <end position="214"/>
    </location>
</feature>
<sequence length="1170" mass="134609">MNVLTSISIRMTRSSWINGQFSNVTTDNCSYYGRLNSTGFGIIRSYEGIPENFLVNLIVSLILVLLFAYLRRRFSDAKNIVDGTEISNLLYGQSNSSRHLIQRAQESYLHRYCMTHWLWVRDLFRMTDSDIYRHVSVDAYYYLLFHTYLIFYLLFVTIFSLVVILPVNIQGTQETSEEKFALTTIGNLSPNSSLLWVHACTSILFVLIGIIVAYLYKNTTRYYAKEDVASRTLMIRGIPQNVCNEDQLRTYFQEAYSTIEITHLTLVYNISQLQHFYKRREFYFRIWQESKNIYEQTGKRSIVYNNKLGKICRCCSKEIDAMEFYEKLYTLYKQRVENEFALVKEKKCGLAFITFSTVEQAHKISTDFRSKCFARNRRPLTSTSKRLGIQRWTVKFAPSPKNIIWKNIPTSEASHWFRIIIVNLILVFFMIFLTTPSIVMSTIDKIINKYRSIDAIEKVTKLIHFPVLLTSVMPALLLRIFAAVMPALVSVTSLLEKRWKKSTLDKSMMIKLFIFLLMMILILPSLGLTSIEGFLRWVLQSDDDISHNGKIRWMCVFLPDNGAFFVNYVITSAFIGAAIDLLRLGDLVSYLYIVATSKSIAERQVIRHALQFPFRFGVQYAWTGAVFSVILAYSIICPLITPIGLIYLLIKRAVDKYNLVFVYDTEIADKSVHRLAGSFIIVALIIQQLTLLFFVLLRSESLTYLSIVLLGSFFLTSGIYIAITCFDCCHRWTSREYSFTRGRLPETLSIRQQLDNLGELEETEDGETKPRTTSDYIPTILNACIEEFETSPSTTEIRRSSTRERLQQGNYGSIDQLHQPIAFGTDHISFKAIFFKYQHIINMVVNAALKRRRQNTLAQLVIAKNTNIELIKKYEEKKLEEHRCEQNIIDKCAEMSSNLQQRMDELIASGSVAATSKKTEKMLERAHLWSQEMTDRLASILCLQESPEQSRTSLTMPAAVNNNNTLLDTTLARRQAAAAQLQLAGLSASFYVQQGRKSLSVSIQKSPRTRHLYKNKNNNNKSMIDENDINDENKPMDDISQMPVDETNTEGETTIEAESNRAPTPPPLPDFYVVEEGLNYTKKAEKKHFTVQNRYGQFKMVRISGVTEPFQCKARVMNLPPHSQMPLSIAFLPTIKQRGMKFSCTITLRTPSDDGQDDILLERSLTGQWL</sequence>
<feature type="domain" description="CSC1/OSCA1-like 7TM region" evidence="9">
    <location>
        <begin position="418"/>
        <end position="692"/>
    </location>
</feature>
<dbReference type="AlphaFoldDB" id="A0A818G2I8"/>
<comment type="subcellular location">
    <subcellularLocation>
        <location evidence="1">Membrane</location>
        <topology evidence="1">Multi-pass membrane protein</topology>
    </subcellularLocation>
</comment>
<feature type="transmembrane region" description="Helical" evidence="8">
    <location>
        <begin position="562"/>
        <end position="582"/>
    </location>
</feature>
<evidence type="ECO:0000313" key="12">
    <source>
        <dbReference type="EMBL" id="CAF3483790.1"/>
    </source>
</evidence>
<feature type="transmembrane region" description="Helical" evidence="8">
    <location>
        <begin position="416"/>
        <end position="443"/>
    </location>
</feature>
<evidence type="ECO:0000256" key="2">
    <source>
        <dbReference type="ARBA" id="ARBA00007779"/>
    </source>
</evidence>
<evidence type="ECO:0008006" key="14">
    <source>
        <dbReference type="Google" id="ProtNLM"/>
    </source>
</evidence>
<keyword evidence="3" id="KW-0813">Transport</keyword>
<feature type="transmembrane region" description="Helical" evidence="8">
    <location>
        <begin position="463"/>
        <end position="491"/>
    </location>
</feature>
<dbReference type="Pfam" id="PF13967">
    <property type="entry name" value="RSN1_TM"/>
    <property type="match status" value="1"/>
</dbReference>
<evidence type="ECO:0000256" key="6">
    <source>
        <dbReference type="ARBA" id="ARBA00023136"/>
    </source>
</evidence>
<protein>
    <recommendedName>
        <fullName evidence="14">CSC1-like protein</fullName>
    </recommendedName>
</protein>
<feature type="transmembrane region" description="Helical" evidence="8">
    <location>
        <begin position="675"/>
        <end position="697"/>
    </location>
</feature>
<dbReference type="EMBL" id="CAJNYU010001940">
    <property type="protein sequence ID" value="CAF3483790.1"/>
    <property type="molecule type" value="Genomic_DNA"/>
</dbReference>
<dbReference type="PANTHER" id="PTHR13018:SF5">
    <property type="entry name" value="RE44586P"/>
    <property type="match status" value="1"/>
</dbReference>
<dbReference type="InterPro" id="IPR045122">
    <property type="entry name" value="Csc1-like"/>
</dbReference>
<comment type="caution">
    <text evidence="12">The sequence shown here is derived from an EMBL/GenBank/DDBJ whole genome shotgun (WGS) entry which is preliminary data.</text>
</comment>
<evidence type="ECO:0000256" key="5">
    <source>
        <dbReference type="ARBA" id="ARBA00022989"/>
    </source>
</evidence>
<proteinExistence type="inferred from homology"/>
<evidence type="ECO:0000259" key="9">
    <source>
        <dbReference type="Pfam" id="PF02714"/>
    </source>
</evidence>
<evidence type="ECO:0000256" key="4">
    <source>
        <dbReference type="ARBA" id="ARBA00022692"/>
    </source>
</evidence>
<feature type="transmembrane region" description="Helical" evidence="8">
    <location>
        <begin position="512"/>
        <end position="531"/>
    </location>
</feature>
<evidence type="ECO:0000259" key="10">
    <source>
        <dbReference type="Pfam" id="PF13967"/>
    </source>
</evidence>
<feature type="transmembrane region" description="Helical" evidence="8">
    <location>
        <begin position="195"/>
        <end position="216"/>
    </location>
</feature>
<feature type="transmembrane region" description="Helical" evidence="8">
    <location>
        <begin position="620"/>
        <end position="650"/>
    </location>
</feature>
<name>A0A818G2I8_9BILA</name>
<keyword evidence="5 8" id="KW-1133">Transmembrane helix</keyword>
<feature type="transmembrane region" description="Helical" evidence="8">
    <location>
        <begin position="139"/>
        <end position="165"/>
    </location>
</feature>
<dbReference type="Pfam" id="PF02714">
    <property type="entry name" value="RSN1_7TM"/>
    <property type="match status" value="1"/>
</dbReference>
<comment type="similarity">
    <text evidence="2">Belongs to the CSC1 (TC 1.A.17) family.</text>
</comment>
<evidence type="ECO:0000256" key="1">
    <source>
        <dbReference type="ARBA" id="ARBA00004141"/>
    </source>
</evidence>
<dbReference type="PANTHER" id="PTHR13018">
    <property type="entry name" value="PROBABLE MEMBRANE PROTEIN DUF221-RELATED"/>
    <property type="match status" value="1"/>
</dbReference>
<evidence type="ECO:0000313" key="13">
    <source>
        <dbReference type="Proteomes" id="UP000663869"/>
    </source>
</evidence>
<evidence type="ECO:0000256" key="8">
    <source>
        <dbReference type="SAM" id="Phobius"/>
    </source>
</evidence>
<dbReference type="InterPro" id="IPR032880">
    <property type="entry name" value="CSC1/OSCA1-like_N"/>
</dbReference>
<evidence type="ECO:0000256" key="3">
    <source>
        <dbReference type="ARBA" id="ARBA00022448"/>
    </source>
</evidence>
<reference evidence="12" key="1">
    <citation type="submission" date="2021-02" db="EMBL/GenBank/DDBJ databases">
        <authorList>
            <person name="Nowell W R."/>
        </authorList>
    </citation>
    <scope>NUCLEOTIDE SEQUENCE</scope>
</reference>
<dbReference type="GO" id="GO:0005227">
    <property type="term" value="F:calcium-activated cation channel activity"/>
    <property type="evidence" value="ECO:0007669"/>
    <property type="project" value="InterPro"/>
</dbReference>
<keyword evidence="6 8" id="KW-0472">Membrane</keyword>
<dbReference type="InterPro" id="IPR003864">
    <property type="entry name" value="CSC1/OSCA1-like_7TM"/>
</dbReference>
<feature type="transmembrane region" description="Helical" evidence="8">
    <location>
        <begin position="704"/>
        <end position="723"/>
    </location>
</feature>
<evidence type="ECO:0000256" key="7">
    <source>
        <dbReference type="SAM" id="MobiDB-lite"/>
    </source>
</evidence>
<dbReference type="Proteomes" id="UP000663869">
    <property type="component" value="Unassembled WGS sequence"/>
</dbReference>
<accession>A0A818G2I8</accession>
<keyword evidence="4 8" id="KW-0812">Transmembrane</keyword>
<feature type="region of interest" description="Disordered" evidence="7">
    <location>
        <begin position="1012"/>
        <end position="1068"/>
    </location>
</feature>